<keyword evidence="4" id="KW-1185">Reference proteome</keyword>
<protein>
    <submittedName>
        <fullName evidence="3">Polyisoprenoid-binding protein</fullName>
    </submittedName>
</protein>
<proteinExistence type="predicted"/>
<organism evidence="3 4">
    <name type="scientific">Bosea caraganae</name>
    <dbReference type="NCBI Taxonomy" id="2763117"/>
    <lineage>
        <taxon>Bacteria</taxon>
        <taxon>Pseudomonadati</taxon>
        <taxon>Pseudomonadota</taxon>
        <taxon>Alphaproteobacteria</taxon>
        <taxon>Hyphomicrobiales</taxon>
        <taxon>Boseaceae</taxon>
        <taxon>Bosea</taxon>
    </lineage>
</organism>
<evidence type="ECO:0000256" key="1">
    <source>
        <dbReference type="SAM" id="SignalP"/>
    </source>
</evidence>
<accession>A0A370L7I5</accession>
<evidence type="ECO:0000313" key="4">
    <source>
        <dbReference type="Proteomes" id="UP000255207"/>
    </source>
</evidence>
<dbReference type="EMBL" id="QQTP01000004">
    <property type="protein sequence ID" value="RDJ26005.1"/>
    <property type="molecule type" value="Genomic_DNA"/>
</dbReference>
<feature type="chain" id="PRO_5030068457" evidence="1">
    <location>
        <begin position="23"/>
        <end position="189"/>
    </location>
</feature>
<dbReference type="AlphaFoldDB" id="A0A370L7I5"/>
<dbReference type="InterPro" id="IPR007372">
    <property type="entry name" value="Lipid/polyisoprenoid-bd_YceI"/>
</dbReference>
<evidence type="ECO:0000259" key="2">
    <source>
        <dbReference type="SMART" id="SM00867"/>
    </source>
</evidence>
<dbReference type="Pfam" id="PF04264">
    <property type="entry name" value="YceI"/>
    <property type="match status" value="1"/>
</dbReference>
<comment type="caution">
    <text evidence="3">The sequence shown here is derived from an EMBL/GenBank/DDBJ whole genome shotgun (WGS) entry which is preliminary data.</text>
</comment>
<keyword evidence="1" id="KW-0732">Signal</keyword>
<dbReference type="SUPFAM" id="SSF101874">
    <property type="entry name" value="YceI-like"/>
    <property type="match status" value="1"/>
</dbReference>
<dbReference type="Gene3D" id="2.40.128.110">
    <property type="entry name" value="Lipid/polyisoprenoid-binding, YceI-like"/>
    <property type="match status" value="1"/>
</dbReference>
<dbReference type="InterPro" id="IPR036761">
    <property type="entry name" value="TTHA0802/YceI-like_sf"/>
</dbReference>
<feature type="domain" description="Lipid/polyisoprenoid-binding YceI-like" evidence="2">
    <location>
        <begin position="25"/>
        <end position="188"/>
    </location>
</feature>
<gene>
    <name evidence="3" type="ORF">DWE98_09110</name>
</gene>
<dbReference type="PANTHER" id="PTHR34406:SF1">
    <property type="entry name" value="PROTEIN YCEI"/>
    <property type="match status" value="1"/>
</dbReference>
<sequence length="189" mass="20343">MQYSFAPALALSAMLFAGPASAQTAWKLDRSSTELSFVTHRFGAVVATGKFGRFDGALGLDFDHPEKSRIRVTIDTGSVTAGSSLMDGFIKGESMLDTARFPNASFTSTSVTRTSDRSLDIKGNLTIRSITQPITVSVTVDGDIERAKRGDKLPFSASGSFLRPAFEIGRDVNVVDDKVDLVIKGQVMR</sequence>
<dbReference type="PANTHER" id="PTHR34406">
    <property type="entry name" value="PROTEIN YCEI"/>
    <property type="match status" value="1"/>
</dbReference>
<dbReference type="Proteomes" id="UP000255207">
    <property type="component" value="Unassembled WGS sequence"/>
</dbReference>
<evidence type="ECO:0000313" key="3">
    <source>
        <dbReference type="EMBL" id="RDJ26005.1"/>
    </source>
</evidence>
<dbReference type="SMART" id="SM00867">
    <property type="entry name" value="YceI"/>
    <property type="match status" value="1"/>
</dbReference>
<feature type="signal peptide" evidence="1">
    <location>
        <begin position="1"/>
        <end position="22"/>
    </location>
</feature>
<reference evidence="4" key="1">
    <citation type="submission" date="2018-07" db="EMBL/GenBank/DDBJ databases">
        <authorList>
            <person name="Safronova V.I."/>
            <person name="Chirak E.R."/>
            <person name="Sazanova A.L."/>
        </authorList>
    </citation>
    <scope>NUCLEOTIDE SEQUENCE [LARGE SCALE GENOMIC DNA]</scope>
    <source>
        <strain evidence="4">RCAM04685</strain>
    </source>
</reference>
<name>A0A370L7I5_9HYPH</name>
<dbReference type="OrthoDB" id="8447952at2"/>
<dbReference type="RefSeq" id="WP_114828895.1">
    <property type="nucleotide sequence ID" value="NZ_QQTO01000022.1"/>
</dbReference>